<name>R8BCZ1_PHAM7</name>
<organism evidence="2 3">
    <name type="scientific">Phaeoacremonium minimum (strain UCR-PA7)</name>
    <name type="common">Esca disease fungus</name>
    <name type="synonym">Togninia minima</name>
    <dbReference type="NCBI Taxonomy" id="1286976"/>
    <lineage>
        <taxon>Eukaryota</taxon>
        <taxon>Fungi</taxon>
        <taxon>Dikarya</taxon>
        <taxon>Ascomycota</taxon>
        <taxon>Pezizomycotina</taxon>
        <taxon>Sordariomycetes</taxon>
        <taxon>Sordariomycetidae</taxon>
        <taxon>Togniniales</taxon>
        <taxon>Togniniaceae</taxon>
        <taxon>Phaeoacremonium</taxon>
    </lineage>
</organism>
<evidence type="ECO:0000313" key="2">
    <source>
        <dbReference type="EMBL" id="EON97157.1"/>
    </source>
</evidence>
<feature type="chain" id="PRO_5004462643" evidence="1">
    <location>
        <begin position="20"/>
        <end position="304"/>
    </location>
</feature>
<proteinExistence type="predicted"/>
<reference evidence="3" key="1">
    <citation type="journal article" date="2013" name="Genome Announc.">
        <title>Draft genome sequence of the ascomycete Phaeoacremonium aleophilum strain UCR-PA7, a causal agent of the esca disease complex in grapevines.</title>
        <authorList>
            <person name="Blanco-Ulate B."/>
            <person name="Rolshausen P."/>
            <person name="Cantu D."/>
        </authorList>
    </citation>
    <scope>NUCLEOTIDE SEQUENCE [LARGE SCALE GENOMIC DNA]</scope>
    <source>
        <strain evidence="3">UCR-PA7</strain>
    </source>
</reference>
<keyword evidence="3" id="KW-1185">Reference proteome</keyword>
<dbReference type="GeneID" id="19328087"/>
<feature type="signal peptide" evidence="1">
    <location>
        <begin position="1"/>
        <end position="19"/>
    </location>
</feature>
<dbReference type="Proteomes" id="UP000014074">
    <property type="component" value="Unassembled WGS sequence"/>
</dbReference>
<dbReference type="KEGG" id="tmn:UCRPA7_7337"/>
<dbReference type="EMBL" id="KB933279">
    <property type="protein sequence ID" value="EON97157.1"/>
    <property type="molecule type" value="Genomic_DNA"/>
</dbReference>
<evidence type="ECO:0000313" key="3">
    <source>
        <dbReference type="Proteomes" id="UP000014074"/>
    </source>
</evidence>
<dbReference type="AlphaFoldDB" id="R8BCZ1"/>
<keyword evidence="1" id="KW-0732">Signal</keyword>
<dbReference type="RefSeq" id="XP_007918054.1">
    <property type="nucleotide sequence ID" value="XM_007919863.1"/>
</dbReference>
<dbReference type="HOGENOM" id="CLU_059020_0_0_1"/>
<dbReference type="eggNOG" id="ENOG502SKWZ">
    <property type="taxonomic scope" value="Eukaryota"/>
</dbReference>
<protein>
    <submittedName>
        <fullName evidence="2">Uncharacterized protein</fullName>
    </submittedName>
</protein>
<dbReference type="OrthoDB" id="4726568at2759"/>
<evidence type="ECO:0000256" key="1">
    <source>
        <dbReference type="SAM" id="SignalP"/>
    </source>
</evidence>
<sequence length="304" mass="33035">MILPRSCVAAILACRAVFAAPAASDPGTAIEISSANDANLVLRTLDGRASICAVLDRTVRTIGTSRATIAYITLGNSFARGVCQLTGYPNCGDLAYVIQAGFTLLYIAAAHYSGSIPETLHVPGKRAIDAQEAYLLWWQLSLLNNTISYDAITSIPFDITEENLTKREGDPNLIARVQFSGLVHPETGSKVNVVANHFEDGMTVLHLPIDKGGNLSKRVDGAGFKISFTTREKSLLSTAHQSEMSYYYATQWATLAMQYTLDDMIGFAETDRSANFYYRIIPELRGFGTNYESVDICGGMAGYL</sequence>
<gene>
    <name evidence="2" type="ORF">UCRPA7_7337</name>
</gene>
<accession>R8BCZ1</accession>